<keyword evidence="3" id="KW-1185">Reference proteome</keyword>
<dbReference type="PANTHER" id="PTHR47471:SF1">
    <property type="entry name" value="PROTEIN ESSENTIAL FOR POTEXVIRUS ACCUMULATION 1"/>
    <property type="match status" value="1"/>
</dbReference>
<dbReference type="EMBL" id="OX465086">
    <property type="protein sequence ID" value="CAI9263203.1"/>
    <property type="molecule type" value="Genomic_DNA"/>
</dbReference>
<feature type="compositionally biased region" description="Polar residues" evidence="1">
    <location>
        <begin position="102"/>
        <end position="112"/>
    </location>
</feature>
<gene>
    <name evidence="2" type="ORF">LSALG_LOCUS3902</name>
</gene>
<dbReference type="AlphaFoldDB" id="A0AA35VND5"/>
<name>A0AA35VND5_LACSI</name>
<evidence type="ECO:0000256" key="1">
    <source>
        <dbReference type="SAM" id="MobiDB-lite"/>
    </source>
</evidence>
<evidence type="ECO:0000313" key="2">
    <source>
        <dbReference type="EMBL" id="CAI9263203.1"/>
    </source>
</evidence>
<organism evidence="2 3">
    <name type="scientific">Lactuca saligna</name>
    <name type="common">Willowleaf lettuce</name>
    <dbReference type="NCBI Taxonomy" id="75948"/>
    <lineage>
        <taxon>Eukaryota</taxon>
        <taxon>Viridiplantae</taxon>
        <taxon>Streptophyta</taxon>
        <taxon>Embryophyta</taxon>
        <taxon>Tracheophyta</taxon>
        <taxon>Spermatophyta</taxon>
        <taxon>Magnoliopsida</taxon>
        <taxon>eudicotyledons</taxon>
        <taxon>Gunneridae</taxon>
        <taxon>Pentapetalae</taxon>
        <taxon>asterids</taxon>
        <taxon>campanulids</taxon>
        <taxon>Asterales</taxon>
        <taxon>Asteraceae</taxon>
        <taxon>Cichorioideae</taxon>
        <taxon>Cichorieae</taxon>
        <taxon>Lactucinae</taxon>
        <taxon>Lactuca</taxon>
    </lineage>
</organism>
<feature type="compositionally biased region" description="Low complexity" evidence="1">
    <location>
        <begin position="87"/>
        <end position="97"/>
    </location>
</feature>
<protein>
    <submittedName>
        <fullName evidence="2">Uncharacterized protein</fullName>
    </submittedName>
</protein>
<reference evidence="2" key="1">
    <citation type="submission" date="2023-04" db="EMBL/GenBank/DDBJ databases">
        <authorList>
            <person name="Vijverberg K."/>
            <person name="Xiong W."/>
            <person name="Schranz E."/>
        </authorList>
    </citation>
    <scope>NUCLEOTIDE SEQUENCE</scope>
</reference>
<proteinExistence type="predicted"/>
<dbReference type="Proteomes" id="UP001177003">
    <property type="component" value="Chromosome 0"/>
</dbReference>
<feature type="region of interest" description="Disordered" evidence="1">
    <location>
        <begin position="80"/>
        <end position="138"/>
    </location>
</feature>
<sequence length="258" mass="28424">MAVGKEIFRDKVMEVLILLQGTQMETIDPTTSYMLQVLMLGVHLCFSGETATPTPTPACLTDSGKIARHTSLRYILKEQENKGGGSSVQQQQHQVHVPDQKPMSSSVQTKNGPSWADFPQLTNQGSWAKNTHGKETSGRAMCRQKFGSGRPVEASLSSSPSLKGKRDVMAKHSGGAVPSKGFSQFIMLLCMLVQILKMFSSDVYPRLKGVLSQVLPILGNVKDQHRPIFANAFRCWCQACWQYSVEYPLSSILDSDVT</sequence>
<feature type="compositionally biased region" description="Polar residues" evidence="1">
    <location>
        <begin position="120"/>
        <end position="129"/>
    </location>
</feature>
<accession>A0AA35VND5</accession>
<evidence type="ECO:0000313" key="3">
    <source>
        <dbReference type="Proteomes" id="UP001177003"/>
    </source>
</evidence>
<dbReference type="PANTHER" id="PTHR47471">
    <property type="entry name" value="GYF DOMAIN-CONTAINING PROTEIN"/>
    <property type="match status" value="1"/>
</dbReference>